<evidence type="ECO:0000313" key="5">
    <source>
        <dbReference type="Proteomes" id="UP000242999"/>
    </source>
</evidence>
<keyword evidence="5" id="KW-1185">Reference proteome</keyword>
<dbReference type="PANTHER" id="PTHR45228:SF1">
    <property type="entry name" value="CYCLIC DI-GMP PHOSPHODIESTERASE TM_0186"/>
    <property type="match status" value="1"/>
</dbReference>
<dbReference type="PANTHER" id="PTHR45228">
    <property type="entry name" value="CYCLIC DI-GMP PHOSPHODIESTERASE TM_0186-RELATED"/>
    <property type="match status" value="1"/>
</dbReference>
<dbReference type="Pfam" id="PF13487">
    <property type="entry name" value="HD_5"/>
    <property type="match status" value="1"/>
</dbReference>
<evidence type="ECO:0000259" key="2">
    <source>
        <dbReference type="PROSITE" id="PS50110"/>
    </source>
</evidence>
<evidence type="ECO:0000259" key="3">
    <source>
        <dbReference type="PROSITE" id="PS51832"/>
    </source>
</evidence>
<dbReference type="InterPro" id="IPR011006">
    <property type="entry name" value="CheY-like_superfamily"/>
</dbReference>
<dbReference type="OrthoDB" id="9816273at2"/>
<dbReference type="InterPro" id="IPR037522">
    <property type="entry name" value="HD_GYP_dom"/>
</dbReference>
<gene>
    <name evidence="4" type="ORF">SAMN05421831_101412</name>
</gene>
<dbReference type="RefSeq" id="WP_093308277.1">
    <property type="nucleotide sequence ID" value="NZ_FNYH01000001.1"/>
</dbReference>
<dbReference type="CDD" id="cd00077">
    <property type="entry name" value="HDc"/>
    <property type="match status" value="1"/>
</dbReference>
<dbReference type="SMART" id="SM00471">
    <property type="entry name" value="HDc"/>
    <property type="match status" value="1"/>
</dbReference>
<dbReference type="CDD" id="cd17551">
    <property type="entry name" value="REC_RpfG-like"/>
    <property type="match status" value="1"/>
</dbReference>
<dbReference type="STRING" id="64971.SAMN05421831_101412"/>
<dbReference type="GO" id="GO:0008081">
    <property type="term" value="F:phosphoric diester hydrolase activity"/>
    <property type="evidence" value="ECO:0007669"/>
    <property type="project" value="UniProtKB-ARBA"/>
</dbReference>
<sequence>MPTPDLSQAPILIVDDNPANLALLEDVLYEAGYDVVTSLSDPREVMPLIRSTTSIDLILLDIRMPHLSGIQVLEQLSAHYEQDPGAMPPVIVLTAQTDEQTRQQALSAGARDFLTKPFAHWEVELRIRNHLNARAHYNQNRLYSQHLESLVTERTHEVKETQLEIVRRLARAGEYRDNETGMHVIRMSKMCQQLAKLAQCDDDFCEMILFASPLHDLGKIGIPDAILLKPGRLTEDEFKIMRQHAQIGHDILKDHPAPLLQMAARIAITHHEKWDGSGYPHQLAGEDIPLEGRISAICDVFDALMSERPYKKAWPEAKAVQLLKDEAGRHFDPHLVALFLDHLESMQQIRAQYADTGEAFITLVS</sequence>
<protein>
    <submittedName>
        <fullName evidence="4">Putative two-component system response regulator</fullName>
    </submittedName>
</protein>
<dbReference type="InterPro" id="IPR052020">
    <property type="entry name" value="Cyclic_di-GMP/3'3'-cGAMP_PDE"/>
</dbReference>
<dbReference type="Gene3D" id="3.40.50.2300">
    <property type="match status" value="1"/>
</dbReference>
<evidence type="ECO:0000313" key="4">
    <source>
        <dbReference type="EMBL" id="SEI41765.1"/>
    </source>
</evidence>
<dbReference type="SUPFAM" id="SSF109604">
    <property type="entry name" value="HD-domain/PDEase-like"/>
    <property type="match status" value="1"/>
</dbReference>
<dbReference type="EMBL" id="FNYH01000001">
    <property type="protein sequence ID" value="SEI41765.1"/>
    <property type="molecule type" value="Genomic_DNA"/>
</dbReference>
<feature type="domain" description="HD-GYP" evidence="3">
    <location>
        <begin position="158"/>
        <end position="355"/>
    </location>
</feature>
<dbReference type="Proteomes" id="UP000242999">
    <property type="component" value="Unassembled WGS sequence"/>
</dbReference>
<dbReference type="SUPFAM" id="SSF52172">
    <property type="entry name" value="CheY-like"/>
    <property type="match status" value="1"/>
</dbReference>
<proteinExistence type="predicted"/>
<feature type="domain" description="Response regulatory" evidence="2">
    <location>
        <begin position="10"/>
        <end position="131"/>
    </location>
</feature>
<dbReference type="Gene3D" id="1.10.3210.10">
    <property type="entry name" value="Hypothetical protein af1432"/>
    <property type="match status" value="1"/>
</dbReference>
<dbReference type="PROSITE" id="PS51832">
    <property type="entry name" value="HD_GYP"/>
    <property type="match status" value="1"/>
</dbReference>
<evidence type="ECO:0000256" key="1">
    <source>
        <dbReference type="PROSITE-ProRule" id="PRU00169"/>
    </source>
</evidence>
<dbReference type="InterPro" id="IPR003607">
    <property type="entry name" value="HD/PDEase_dom"/>
</dbReference>
<dbReference type="InterPro" id="IPR001789">
    <property type="entry name" value="Sig_transdc_resp-reg_receiver"/>
</dbReference>
<dbReference type="SMART" id="SM00448">
    <property type="entry name" value="REC"/>
    <property type="match status" value="1"/>
</dbReference>
<feature type="modified residue" description="4-aspartylphosphate" evidence="1">
    <location>
        <position position="61"/>
    </location>
</feature>
<dbReference type="PROSITE" id="PS50110">
    <property type="entry name" value="RESPONSE_REGULATORY"/>
    <property type="match status" value="1"/>
</dbReference>
<dbReference type="AlphaFoldDB" id="A0A1H6QRA8"/>
<dbReference type="GO" id="GO:0000160">
    <property type="term" value="P:phosphorelay signal transduction system"/>
    <property type="evidence" value="ECO:0007669"/>
    <property type="project" value="InterPro"/>
</dbReference>
<accession>A0A1H6QRA8</accession>
<name>A0A1H6QRA8_9GAMM</name>
<reference evidence="5" key="1">
    <citation type="submission" date="2016-10" db="EMBL/GenBank/DDBJ databases">
        <authorList>
            <person name="Varghese N."/>
            <person name="Submissions S."/>
        </authorList>
    </citation>
    <scope>NUCLEOTIDE SEQUENCE [LARGE SCALE GENOMIC DNA]</scope>
    <source>
        <strain evidence="5">DSM 7165</strain>
    </source>
</reference>
<organism evidence="4 5">
    <name type="scientific">Allopseudospirillum japonicum</name>
    <dbReference type="NCBI Taxonomy" id="64971"/>
    <lineage>
        <taxon>Bacteria</taxon>
        <taxon>Pseudomonadati</taxon>
        <taxon>Pseudomonadota</taxon>
        <taxon>Gammaproteobacteria</taxon>
        <taxon>Oceanospirillales</taxon>
        <taxon>Oceanospirillaceae</taxon>
        <taxon>Allopseudospirillum</taxon>
    </lineage>
</organism>
<keyword evidence="1" id="KW-0597">Phosphoprotein</keyword>
<dbReference type="Pfam" id="PF00072">
    <property type="entry name" value="Response_reg"/>
    <property type="match status" value="1"/>
</dbReference>